<dbReference type="OrthoDB" id="6329076at2759"/>
<dbReference type="SUPFAM" id="SSF57850">
    <property type="entry name" value="RING/U-box"/>
    <property type="match status" value="1"/>
</dbReference>
<proteinExistence type="predicted"/>
<evidence type="ECO:0000256" key="4">
    <source>
        <dbReference type="PROSITE-ProRule" id="PRU00175"/>
    </source>
</evidence>
<dbReference type="InterPro" id="IPR013083">
    <property type="entry name" value="Znf_RING/FYVE/PHD"/>
</dbReference>
<gene>
    <name evidence="6" type="ORF">GSOID_T00009881001</name>
</gene>
<dbReference type="GO" id="GO:0008270">
    <property type="term" value="F:zinc ion binding"/>
    <property type="evidence" value="ECO:0007669"/>
    <property type="project" value="UniProtKB-KW"/>
</dbReference>
<dbReference type="EMBL" id="FN653352">
    <property type="protein sequence ID" value="CBY14801.1"/>
    <property type="molecule type" value="Genomic_DNA"/>
</dbReference>
<dbReference type="AlphaFoldDB" id="E4XYT9"/>
<dbReference type="Gene3D" id="3.30.40.10">
    <property type="entry name" value="Zinc/RING finger domain, C3HC4 (zinc finger)"/>
    <property type="match status" value="1"/>
</dbReference>
<keyword evidence="2 4" id="KW-0863">Zinc-finger</keyword>
<name>E4XYT9_OIKDI</name>
<dbReference type="Pfam" id="PF00097">
    <property type="entry name" value="zf-C3HC4"/>
    <property type="match status" value="1"/>
</dbReference>
<dbReference type="PROSITE" id="PS50089">
    <property type="entry name" value="ZF_RING_2"/>
    <property type="match status" value="1"/>
</dbReference>
<evidence type="ECO:0000259" key="5">
    <source>
        <dbReference type="PROSITE" id="PS50089"/>
    </source>
</evidence>
<dbReference type="InParanoid" id="E4XYT9"/>
<dbReference type="SMART" id="SM00184">
    <property type="entry name" value="RING"/>
    <property type="match status" value="1"/>
</dbReference>
<keyword evidence="1" id="KW-0479">Metal-binding</keyword>
<keyword evidence="3" id="KW-0862">Zinc</keyword>
<protein>
    <recommendedName>
        <fullName evidence="5">RING-type domain-containing protein</fullName>
    </recommendedName>
</protein>
<keyword evidence="7" id="KW-1185">Reference proteome</keyword>
<dbReference type="InterPro" id="IPR018957">
    <property type="entry name" value="Znf_C3HC4_RING-type"/>
</dbReference>
<dbReference type="Proteomes" id="UP000001307">
    <property type="component" value="Unassembled WGS sequence"/>
</dbReference>
<evidence type="ECO:0000313" key="7">
    <source>
        <dbReference type="Proteomes" id="UP000001307"/>
    </source>
</evidence>
<evidence type="ECO:0000256" key="3">
    <source>
        <dbReference type="ARBA" id="ARBA00022833"/>
    </source>
</evidence>
<reference evidence="6" key="1">
    <citation type="journal article" date="2010" name="Science">
        <title>Plasticity of animal genome architecture unmasked by rapid evolution of a pelagic tunicate.</title>
        <authorList>
            <person name="Denoeud F."/>
            <person name="Henriet S."/>
            <person name="Mungpakdee S."/>
            <person name="Aury J.M."/>
            <person name="Da Silva C."/>
            <person name="Brinkmann H."/>
            <person name="Mikhaleva J."/>
            <person name="Olsen L.C."/>
            <person name="Jubin C."/>
            <person name="Canestro C."/>
            <person name="Bouquet J.M."/>
            <person name="Danks G."/>
            <person name="Poulain J."/>
            <person name="Campsteijn C."/>
            <person name="Adamski M."/>
            <person name="Cross I."/>
            <person name="Yadetie F."/>
            <person name="Muffato M."/>
            <person name="Louis A."/>
            <person name="Butcher S."/>
            <person name="Tsagkogeorga G."/>
            <person name="Konrad A."/>
            <person name="Singh S."/>
            <person name="Jensen M.F."/>
            <person name="Cong E.H."/>
            <person name="Eikeseth-Otteraa H."/>
            <person name="Noel B."/>
            <person name="Anthouard V."/>
            <person name="Porcel B.M."/>
            <person name="Kachouri-Lafond R."/>
            <person name="Nishino A."/>
            <person name="Ugolini M."/>
            <person name="Chourrout P."/>
            <person name="Nishida H."/>
            <person name="Aasland R."/>
            <person name="Huzurbazar S."/>
            <person name="Westhof E."/>
            <person name="Delsuc F."/>
            <person name="Lehrach H."/>
            <person name="Reinhardt R."/>
            <person name="Weissenbach J."/>
            <person name="Roy S.W."/>
            <person name="Artiguenave F."/>
            <person name="Postlethwait J.H."/>
            <person name="Manak J.R."/>
            <person name="Thompson E.M."/>
            <person name="Jaillon O."/>
            <person name="Du Pasquier L."/>
            <person name="Boudinot P."/>
            <person name="Liberles D.A."/>
            <person name="Volff J.N."/>
            <person name="Philippe H."/>
            <person name="Lenhard B."/>
            <person name="Roest Crollius H."/>
            <person name="Wincker P."/>
            <person name="Chourrout D."/>
        </authorList>
    </citation>
    <scope>NUCLEOTIDE SEQUENCE [LARGE SCALE GENOMIC DNA]</scope>
</reference>
<sequence length="268" mass="30767">METFQIPKEYAENMMGVCWLCQLAKGKMFVNKKNPWELGGFGTCKPCASINECARYPEKYKNSKEVTNISTFKCPAKKCTTTNLSFADFIGGKCCQDGSLKAYELFKREIEDYFETPTDEQNAHDKLNLLQNFLRASYAKKSNALQHVVESRMQEKEAQEKFISAKEQAISSVKDYNDTKDRVVKMESLIDTTIEMINSFVAKTKINDTENDKFSCNICFEKYDKENRVESTLLCGHRCCFSCLTGLSPKLCPVCRKEFTKEQIIQLF</sequence>
<evidence type="ECO:0000256" key="2">
    <source>
        <dbReference type="ARBA" id="ARBA00022771"/>
    </source>
</evidence>
<evidence type="ECO:0000256" key="1">
    <source>
        <dbReference type="ARBA" id="ARBA00022723"/>
    </source>
</evidence>
<feature type="domain" description="RING-type" evidence="5">
    <location>
        <begin position="216"/>
        <end position="256"/>
    </location>
</feature>
<dbReference type="InterPro" id="IPR001841">
    <property type="entry name" value="Znf_RING"/>
</dbReference>
<accession>E4XYT9</accession>
<organism evidence="6">
    <name type="scientific">Oikopleura dioica</name>
    <name type="common">Tunicate</name>
    <dbReference type="NCBI Taxonomy" id="34765"/>
    <lineage>
        <taxon>Eukaryota</taxon>
        <taxon>Metazoa</taxon>
        <taxon>Chordata</taxon>
        <taxon>Tunicata</taxon>
        <taxon>Appendicularia</taxon>
        <taxon>Copelata</taxon>
        <taxon>Oikopleuridae</taxon>
        <taxon>Oikopleura</taxon>
    </lineage>
</organism>
<evidence type="ECO:0000313" key="6">
    <source>
        <dbReference type="EMBL" id="CBY14801.1"/>
    </source>
</evidence>